<protein>
    <submittedName>
        <fullName evidence="2">PadR family transcriptional regulator</fullName>
    </submittedName>
</protein>
<evidence type="ECO:0000313" key="3">
    <source>
        <dbReference type="Proteomes" id="UP000189370"/>
    </source>
</evidence>
<dbReference type="OrthoDB" id="180497at2157"/>
<dbReference type="Pfam" id="PF03551">
    <property type="entry name" value="PadR"/>
    <property type="match status" value="1"/>
</dbReference>
<dbReference type="RefSeq" id="WP_076148850.1">
    <property type="nucleotide sequence ID" value="NZ_LWLN01000003.1"/>
</dbReference>
<gene>
    <name evidence="2" type="ORF">A6E15_19315</name>
</gene>
<dbReference type="Gene3D" id="1.10.10.10">
    <property type="entry name" value="Winged helix-like DNA-binding domain superfamily/Winged helix DNA-binding domain"/>
    <property type="match status" value="1"/>
</dbReference>
<feature type="domain" description="Transcription regulator PadR N-terminal" evidence="1">
    <location>
        <begin position="23"/>
        <end position="90"/>
    </location>
</feature>
<dbReference type="InterPro" id="IPR005149">
    <property type="entry name" value="Tscrpt_reg_PadR_N"/>
</dbReference>
<evidence type="ECO:0000259" key="1">
    <source>
        <dbReference type="Pfam" id="PF03551"/>
    </source>
</evidence>
<reference evidence="3" key="1">
    <citation type="submission" date="2016-04" db="EMBL/GenBank/DDBJ databases">
        <authorList>
            <person name="Chen S.-C."/>
            <person name="Lai M.-C."/>
        </authorList>
    </citation>
    <scope>NUCLEOTIDE SEQUENCE [LARGE SCALE GENOMIC DNA]</scope>
    <source>
        <strain evidence="3">AB14</strain>
    </source>
</reference>
<keyword evidence="3" id="KW-1185">Reference proteome</keyword>
<organism evidence="2 3">
    <name type="scientific">Natrinema saccharevitans</name>
    <dbReference type="NCBI Taxonomy" id="301967"/>
    <lineage>
        <taxon>Archaea</taxon>
        <taxon>Methanobacteriati</taxon>
        <taxon>Methanobacteriota</taxon>
        <taxon>Stenosarchaea group</taxon>
        <taxon>Halobacteria</taxon>
        <taxon>Halobacteriales</taxon>
        <taxon>Natrialbaceae</taxon>
        <taxon>Natrinema</taxon>
    </lineage>
</organism>
<evidence type="ECO:0000313" key="2">
    <source>
        <dbReference type="EMBL" id="OLZ39115.1"/>
    </source>
</evidence>
<dbReference type="InterPro" id="IPR036388">
    <property type="entry name" value="WH-like_DNA-bd_sf"/>
</dbReference>
<dbReference type="STRING" id="301967.A6E15_19315"/>
<accession>A0A1S8AQV7</accession>
<name>A0A1S8AQV7_9EURY</name>
<dbReference type="InterPro" id="IPR036390">
    <property type="entry name" value="WH_DNA-bd_sf"/>
</dbReference>
<dbReference type="EMBL" id="LWLN01000003">
    <property type="protein sequence ID" value="OLZ39115.1"/>
    <property type="molecule type" value="Genomic_DNA"/>
</dbReference>
<comment type="caution">
    <text evidence="2">The sequence shown here is derived from an EMBL/GenBank/DDBJ whole genome shotgun (WGS) entry which is preliminary data.</text>
</comment>
<proteinExistence type="predicted"/>
<dbReference type="SUPFAM" id="SSF46785">
    <property type="entry name" value="Winged helix' DNA-binding domain"/>
    <property type="match status" value="1"/>
</dbReference>
<dbReference type="Proteomes" id="UP000189370">
    <property type="component" value="Unassembled WGS sequence"/>
</dbReference>
<dbReference type="AlphaFoldDB" id="A0A1S8AQV7"/>
<sequence>MAQANPTPGQTAQDMTDFRWNALYVIAAREPVMGLNIKTELEDYYETEINHGRLYPNLDKLVDWGLVEKRERDKRTNEYLLTSRGEALLARKQGWESERFDTGGSA</sequence>